<dbReference type="PANTHER" id="PTHR14096">
    <property type="entry name" value="APOLIPOPROTEIN L"/>
    <property type="match status" value="1"/>
</dbReference>
<feature type="region of interest" description="Disordered" evidence="2">
    <location>
        <begin position="16"/>
        <end position="54"/>
    </location>
</feature>
<feature type="transmembrane region" description="Helical" evidence="3">
    <location>
        <begin position="391"/>
        <end position="413"/>
    </location>
</feature>
<dbReference type="AlphaFoldDB" id="A0A556TTH1"/>
<dbReference type="GO" id="GO:0016020">
    <property type="term" value="C:membrane"/>
    <property type="evidence" value="ECO:0007669"/>
    <property type="project" value="TreeGrafter"/>
</dbReference>
<keyword evidence="3" id="KW-1133">Transmembrane helix</keyword>
<comment type="similarity">
    <text evidence="1">Belongs to the apolipoprotein L family.</text>
</comment>
<evidence type="ECO:0000256" key="3">
    <source>
        <dbReference type="SAM" id="Phobius"/>
    </source>
</evidence>
<feature type="transmembrane region" description="Helical" evidence="3">
    <location>
        <begin position="419"/>
        <end position="441"/>
    </location>
</feature>
<organism evidence="4 5">
    <name type="scientific">Bagarius yarrelli</name>
    <name type="common">Goonch</name>
    <name type="synonym">Bagrus yarrelli</name>
    <dbReference type="NCBI Taxonomy" id="175774"/>
    <lineage>
        <taxon>Eukaryota</taxon>
        <taxon>Metazoa</taxon>
        <taxon>Chordata</taxon>
        <taxon>Craniata</taxon>
        <taxon>Vertebrata</taxon>
        <taxon>Euteleostomi</taxon>
        <taxon>Actinopterygii</taxon>
        <taxon>Neopterygii</taxon>
        <taxon>Teleostei</taxon>
        <taxon>Ostariophysi</taxon>
        <taxon>Siluriformes</taxon>
        <taxon>Sisoridae</taxon>
        <taxon>Sisorinae</taxon>
        <taxon>Bagarius</taxon>
    </lineage>
</organism>
<dbReference type="InterPro" id="IPR023262">
    <property type="entry name" value="AROS"/>
</dbReference>
<feature type="region of interest" description="Disordered" evidence="2">
    <location>
        <begin position="98"/>
        <end position="117"/>
    </location>
</feature>
<dbReference type="GO" id="GO:0005576">
    <property type="term" value="C:extracellular region"/>
    <property type="evidence" value="ECO:0007669"/>
    <property type="project" value="InterPro"/>
</dbReference>
<keyword evidence="5" id="KW-1185">Reference proteome</keyword>
<dbReference type="EMBL" id="VCAZ01000017">
    <property type="protein sequence ID" value="TSK62638.1"/>
    <property type="molecule type" value="Genomic_DNA"/>
</dbReference>
<evidence type="ECO:0000313" key="4">
    <source>
        <dbReference type="EMBL" id="TSK62638.1"/>
    </source>
</evidence>
<dbReference type="Pfam" id="PF15684">
    <property type="entry name" value="AROS"/>
    <property type="match status" value="1"/>
</dbReference>
<evidence type="ECO:0000256" key="1">
    <source>
        <dbReference type="ARBA" id="ARBA00010090"/>
    </source>
</evidence>
<dbReference type="GO" id="GO:0006869">
    <property type="term" value="P:lipid transport"/>
    <property type="evidence" value="ECO:0007669"/>
    <property type="project" value="InterPro"/>
</dbReference>
<gene>
    <name evidence="4" type="ORF">Baya_4766</name>
</gene>
<evidence type="ECO:0000256" key="2">
    <source>
        <dbReference type="SAM" id="MobiDB-lite"/>
    </source>
</evidence>
<proteinExistence type="inferred from homology"/>
<dbReference type="PRINTS" id="PR02029">
    <property type="entry name" value="ACTREGSIRT1"/>
</dbReference>
<protein>
    <submittedName>
        <fullName evidence="4">Active regulator of SIRT1</fullName>
    </submittedName>
</protein>
<name>A0A556TTH1_BAGYA</name>
<dbReference type="GO" id="GO:0008289">
    <property type="term" value="F:lipid binding"/>
    <property type="evidence" value="ECO:0007669"/>
    <property type="project" value="InterPro"/>
</dbReference>
<reference evidence="4 5" key="1">
    <citation type="journal article" date="2019" name="Genome Biol. Evol.">
        <title>Whole-Genome Sequencing of the Giant Devil Catfish, Bagarius yarrelli.</title>
        <authorList>
            <person name="Jiang W."/>
            <person name="Lv Y."/>
            <person name="Cheng L."/>
            <person name="Yang K."/>
            <person name="Chao B."/>
            <person name="Wang X."/>
            <person name="Li Y."/>
            <person name="Pan X."/>
            <person name="You X."/>
            <person name="Zhang Y."/>
            <person name="Yang J."/>
            <person name="Li J."/>
            <person name="Zhang X."/>
            <person name="Liu S."/>
            <person name="Sun C."/>
            <person name="Yang J."/>
            <person name="Shi Q."/>
        </authorList>
    </citation>
    <scope>NUCLEOTIDE SEQUENCE [LARGE SCALE GENOMIC DNA]</scope>
    <source>
        <strain evidence="4">JWS20170419001</strain>
        <tissue evidence="4">Muscle</tissue>
    </source>
</reference>
<feature type="compositionally biased region" description="Basic residues" evidence="2">
    <location>
        <begin position="40"/>
        <end position="54"/>
    </location>
</feature>
<dbReference type="GO" id="GO:0042157">
    <property type="term" value="P:lipoprotein metabolic process"/>
    <property type="evidence" value="ECO:0007669"/>
    <property type="project" value="InterPro"/>
</dbReference>
<dbReference type="InterPro" id="IPR008405">
    <property type="entry name" value="ApoL"/>
</dbReference>
<dbReference type="Pfam" id="PF05461">
    <property type="entry name" value="ApoL"/>
    <property type="match status" value="1"/>
</dbReference>
<dbReference type="Proteomes" id="UP000319801">
    <property type="component" value="Unassembled WGS sequence"/>
</dbReference>
<comment type="caution">
    <text evidence="4">The sequence shown here is derived from an EMBL/GenBank/DDBJ whole genome shotgun (WGS) entry which is preliminary data.</text>
</comment>
<dbReference type="PANTHER" id="PTHR14096:SF28">
    <property type="entry name" value="APOLIPOPROTEIN L, 1-RELATED"/>
    <property type="match status" value="1"/>
</dbReference>
<keyword evidence="3" id="KW-0812">Transmembrane</keyword>
<sequence length="578" mass="64610">MSISVLKRGLDLLNDDLKGVAGGQKQKRSTKASANTNKQGVRKQIRRLKAHNKTTVKDKQIRNAIEEYRKKQKKNQMDSNLQYFLRTSYKMPESCTKKEEISKIKPPARPPPPDPLKIRLSLRKHDQTCNLSPETQNIPPYLAVLSDKSSDKDVPPARPPPPVFTRSLVHQNSETEDLNSHTESSTVDIYDKEIPCPNGNHEETDDGLTYDVRPHERGLRNCTTPEICLPPRPVVPPRLSLTLPRKHLLGQSLSAEHAEHIYESIDNVMPQDKSGGRGLSFTLTRKGRYATYHSQTERSQVDGDCTTRELDILLEWWGNVVVLENLTLDCQEEETETKPLISLAQRVKTAMRLYDLLLVQRCTDLLNHITELHCTADSLIKSNKKARVAKLTGGTTGAVGGVTIAAGLALAPLTFGASLVATGVGIGIVAAGGVAGVSASFSKKQKGNRLKDKVEKITESFKAQIDDILTCLRFIHLRMAQLRKQDLAEIKEMGAPLEKIAKVAQEMENIHSVDIISGCFKTLEDMDFYFLEEGDPRTRRIFKTKLAYKVHEVANKLKVTMDQLIRIKNLFLSVDNST</sequence>
<dbReference type="OrthoDB" id="8920155at2759"/>
<keyword evidence="3" id="KW-0472">Membrane</keyword>
<evidence type="ECO:0000313" key="5">
    <source>
        <dbReference type="Proteomes" id="UP000319801"/>
    </source>
</evidence>
<accession>A0A556TTH1</accession>